<comment type="caution">
    <text evidence="2">The sequence shown here is derived from an EMBL/GenBank/DDBJ whole genome shotgun (WGS) entry which is preliminary data.</text>
</comment>
<dbReference type="InterPro" id="IPR029044">
    <property type="entry name" value="Nucleotide-diphossugar_trans"/>
</dbReference>
<dbReference type="SUPFAM" id="SSF53448">
    <property type="entry name" value="Nucleotide-diphospho-sugar transferases"/>
    <property type="match status" value="1"/>
</dbReference>
<evidence type="ECO:0000259" key="1">
    <source>
        <dbReference type="Pfam" id="PF00535"/>
    </source>
</evidence>
<dbReference type="AlphaFoldDB" id="A0A4R5W4E1"/>
<feature type="domain" description="Glycosyltransferase 2-like" evidence="1">
    <location>
        <begin position="5"/>
        <end position="137"/>
    </location>
</feature>
<protein>
    <submittedName>
        <fullName evidence="2">Glycosyltransferase family 2 protein</fullName>
    </submittedName>
</protein>
<evidence type="ECO:0000313" key="2">
    <source>
        <dbReference type="EMBL" id="TDK67551.1"/>
    </source>
</evidence>
<reference evidence="2 3" key="1">
    <citation type="submission" date="2019-03" db="EMBL/GenBank/DDBJ databases">
        <title>Sapientia aquatica gen. nov., sp. nov., isolated from a crater lake.</title>
        <authorList>
            <person name="Felfoldi T."/>
            <person name="Szabo A."/>
            <person name="Toth E."/>
            <person name="Schumann P."/>
            <person name="Keki Z."/>
            <person name="Marialigeti K."/>
            <person name="Mathe I."/>
        </authorList>
    </citation>
    <scope>NUCLEOTIDE SEQUENCE [LARGE SCALE GENOMIC DNA]</scope>
    <source>
        <strain evidence="2 3">SA-152</strain>
    </source>
</reference>
<dbReference type="GO" id="GO:0016758">
    <property type="term" value="F:hexosyltransferase activity"/>
    <property type="evidence" value="ECO:0007669"/>
    <property type="project" value="UniProtKB-ARBA"/>
</dbReference>
<name>A0A4R5W4E1_9BURK</name>
<dbReference type="InterPro" id="IPR001173">
    <property type="entry name" value="Glyco_trans_2-like"/>
</dbReference>
<dbReference type="Pfam" id="PF00535">
    <property type="entry name" value="Glycos_transf_2"/>
    <property type="match status" value="1"/>
</dbReference>
<dbReference type="Proteomes" id="UP000294829">
    <property type="component" value="Unassembled WGS sequence"/>
</dbReference>
<gene>
    <name evidence="2" type="ORF">E2I14_07330</name>
</gene>
<proteinExistence type="predicted"/>
<dbReference type="PANTHER" id="PTHR22916:SF3">
    <property type="entry name" value="UDP-GLCNAC:BETAGAL BETA-1,3-N-ACETYLGLUCOSAMINYLTRANSFERASE-LIKE PROTEIN 1"/>
    <property type="match status" value="1"/>
</dbReference>
<evidence type="ECO:0000313" key="3">
    <source>
        <dbReference type="Proteomes" id="UP000294829"/>
    </source>
</evidence>
<accession>A0A4R5W4E1</accession>
<dbReference type="OrthoDB" id="9153430at2"/>
<sequence length="201" mass="23420">MPEITIVCVAYKRYHLIPILIHCFLAQTLQNFKLLVLHDGYDEQMHTLLDEFKVKHPDKFDYYFSEQRFNDYGHTLRDIGIKMAESEYILITNDDNYYCPDFLEIMFKAIKQTNASIAMCDMVHGHTNPGNRPQLAHTFFETFPQINSVDIGCFITKTSYAKQVGFRDKGYAGDATYFEDILRVASDGVYVKVPQILFYHN</sequence>
<keyword evidence="3" id="KW-1185">Reference proteome</keyword>
<organism evidence="2 3">
    <name type="scientific">Sapientia aquatica</name>
    <dbReference type="NCBI Taxonomy" id="1549640"/>
    <lineage>
        <taxon>Bacteria</taxon>
        <taxon>Pseudomonadati</taxon>
        <taxon>Pseudomonadota</taxon>
        <taxon>Betaproteobacteria</taxon>
        <taxon>Burkholderiales</taxon>
        <taxon>Oxalobacteraceae</taxon>
        <taxon>Sapientia</taxon>
    </lineage>
</organism>
<dbReference type="Gene3D" id="3.90.550.10">
    <property type="entry name" value="Spore Coat Polysaccharide Biosynthesis Protein SpsA, Chain A"/>
    <property type="match status" value="1"/>
</dbReference>
<dbReference type="EMBL" id="SMYL01000002">
    <property type="protein sequence ID" value="TDK67551.1"/>
    <property type="molecule type" value="Genomic_DNA"/>
</dbReference>
<dbReference type="PANTHER" id="PTHR22916">
    <property type="entry name" value="GLYCOSYLTRANSFERASE"/>
    <property type="match status" value="1"/>
</dbReference>
<dbReference type="CDD" id="cd00761">
    <property type="entry name" value="Glyco_tranf_GTA_type"/>
    <property type="match status" value="1"/>
</dbReference>
<dbReference type="RefSeq" id="WP_133326912.1">
    <property type="nucleotide sequence ID" value="NZ_SMYL01000002.1"/>
</dbReference>
<keyword evidence="2" id="KW-0808">Transferase</keyword>